<protein>
    <submittedName>
        <fullName evidence="3">Beta-lactamase family protein</fullName>
    </submittedName>
</protein>
<dbReference type="PANTHER" id="PTHR46825:SF9">
    <property type="entry name" value="BETA-LACTAMASE-RELATED DOMAIN-CONTAINING PROTEIN"/>
    <property type="match status" value="1"/>
</dbReference>
<dbReference type="Proteomes" id="UP000315439">
    <property type="component" value="Unassembled WGS sequence"/>
</dbReference>
<feature type="domain" description="Beta-lactamase-related" evidence="2">
    <location>
        <begin position="37"/>
        <end position="337"/>
    </location>
</feature>
<feature type="signal peptide" evidence="1">
    <location>
        <begin position="1"/>
        <end position="16"/>
    </location>
</feature>
<proteinExistence type="predicted"/>
<comment type="caution">
    <text evidence="3">The sequence shown here is derived from an EMBL/GenBank/DDBJ whole genome shotgun (WGS) entry which is preliminary data.</text>
</comment>
<dbReference type="Gene3D" id="3.40.710.10">
    <property type="entry name" value="DD-peptidase/beta-lactamase superfamily"/>
    <property type="match status" value="1"/>
</dbReference>
<dbReference type="InterPro" id="IPR001466">
    <property type="entry name" value="Beta-lactam-related"/>
</dbReference>
<evidence type="ECO:0000313" key="3">
    <source>
        <dbReference type="EMBL" id="TQV88684.1"/>
    </source>
</evidence>
<keyword evidence="4" id="KW-1185">Reference proteome</keyword>
<name>A0A545UGS1_9GAMM</name>
<dbReference type="InterPro" id="IPR050491">
    <property type="entry name" value="AmpC-like"/>
</dbReference>
<dbReference type="PANTHER" id="PTHR46825">
    <property type="entry name" value="D-ALANYL-D-ALANINE-CARBOXYPEPTIDASE/ENDOPEPTIDASE AMPH"/>
    <property type="match status" value="1"/>
</dbReference>
<reference evidence="3 4" key="1">
    <citation type="submission" date="2019-07" db="EMBL/GenBank/DDBJ databases">
        <title>Draft genome for Aliikangiella sp. M105.</title>
        <authorList>
            <person name="Wang G."/>
        </authorList>
    </citation>
    <scope>NUCLEOTIDE SEQUENCE [LARGE SCALE GENOMIC DNA]</scope>
    <source>
        <strain evidence="3 4">M105</strain>
    </source>
</reference>
<feature type="chain" id="PRO_5021795642" evidence="1">
    <location>
        <begin position="17"/>
        <end position="351"/>
    </location>
</feature>
<evidence type="ECO:0000259" key="2">
    <source>
        <dbReference type="Pfam" id="PF00144"/>
    </source>
</evidence>
<dbReference type="Pfam" id="PF00144">
    <property type="entry name" value="Beta-lactamase"/>
    <property type="match status" value="1"/>
</dbReference>
<dbReference type="AlphaFoldDB" id="A0A545UGS1"/>
<dbReference type="EMBL" id="VIKS01000004">
    <property type="protein sequence ID" value="TQV88684.1"/>
    <property type="molecule type" value="Genomic_DNA"/>
</dbReference>
<dbReference type="InterPro" id="IPR012338">
    <property type="entry name" value="Beta-lactam/transpept-like"/>
</dbReference>
<evidence type="ECO:0000313" key="4">
    <source>
        <dbReference type="Proteomes" id="UP000315439"/>
    </source>
</evidence>
<organism evidence="3 4">
    <name type="scientific">Aliikangiella coralliicola</name>
    <dbReference type="NCBI Taxonomy" id="2592383"/>
    <lineage>
        <taxon>Bacteria</taxon>
        <taxon>Pseudomonadati</taxon>
        <taxon>Pseudomonadota</taxon>
        <taxon>Gammaproteobacteria</taxon>
        <taxon>Oceanospirillales</taxon>
        <taxon>Pleioneaceae</taxon>
        <taxon>Aliikangiella</taxon>
    </lineage>
</organism>
<dbReference type="SUPFAM" id="SSF56601">
    <property type="entry name" value="beta-lactamase/transpeptidase-like"/>
    <property type="match status" value="1"/>
</dbReference>
<gene>
    <name evidence="3" type="ORF">FLL46_08050</name>
</gene>
<keyword evidence="1" id="KW-0732">Signal</keyword>
<evidence type="ECO:0000256" key="1">
    <source>
        <dbReference type="SAM" id="SignalP"/>
    </source>
</evidence>
<dbReference type="OrthoDB" id="9799367at2"/>
<accession>A0A545UGS1</accession>
<sequence>MLRLLLLLTGISSSFANSVGNPIWETKLNEVLNEIIIAHKIPGMSVAILENNEVVYQKGFGIAIVGQSKPVDEFSRFRAASITKLLTAQAVMMLVEQNKLKLDQTIGHYLPQFKGSEITIYHLLTHSSGFTDQVKPGLKERRISEYLHQVAKIKKLSQPGAVFSYSDTGFNILGAIISNVSGMSYVQYIEKFILQPLALKNTGFYDDVTVDAEPHYKGTPIPKHQQRPYDRSFAPSEGLITNVSDLITWTKATMLMKTLLLDKNSYEKMLEPQIKTSWGEIWMGLGWQVYQSDNGQVARHPGSVRGYKSLLLMYPQQKRAIVILTNSSHTPRFEVAKTIEKILASHQSKQH</sequence>